<reference evidence="11 12" key="1">
    <citation type="journal article" date="2015" name="Fungal Genet. Biol.">
        <title>Evolution of novel wood decay mechanisms in Agaricales revealed by the genome sequences of Fistulina hepatica and Cylindrobasidium torrendii.</title>
        <authorList>
            <person name="Floudas D."/>
            <person name="Held B.W."/>
            <person name="Riley R."/>
            <person name="Nagy L.G."/>
            <person name="Koehler G."/>
            <person name="Ransdell A.S."/>
            <person name="Younus H."/>
            <person name="Chow J."/>
            <person name="Chiniquy J."/>
            <person name="Lipzen A."/>
            <person name="Tritt A."/>
            <person name="Sun H."/>
            <person name="Haridas S."/>
            <person name="LaButti K."/>
            <person name="Ohm R.A."/>
            <person name="Kues U."/>
            <person name="Blanchette R.A."/>
            <person name="Grigoriev I.V."/>
            <person name="Minto R.E."/>
            <person name="Hibbett D.S."/>
        </authorList>
    </citation>
    <scope>NUCLEOTIDE SEQUENCE [LARGE SCALE GENOMIC DNA]</scope>
    <source>
        <strain evidence="11 12">FP15055 ss-10</strain>
    </source>
</reference>
<keyword evidence="4 8" id="KW-0274">FAD</keyword>
<dbReference type="Gene3D" id="3.40.50.720">
    <property type="entry name" value="NAD(P)-binding Rossmann-like Domain"/>
    <property type="match status" value="1"/>
</dbReference>
<dbReference type="Proteomes" id="UP000054007">
    <property type="component" value="Unassembled WGS sequence"/>
</dbReference>
<feature type="binding site" evidence="10">
    <location>
        <position position="215"/>
    </location>
    <ligand>
        <name>NADP(+)</name>
        <dbReference type="ChEBI" id="CHEBI:58349"/>
    </ligand>
</feature>
<accession>A0A0D7BNQ2</accession>
<dbReference type="AlphaFoldDB" id="A0A0D7BNQ2"/>
<evidence type="ECO:0000256" key="6">
    <source>
        <dbReference type="ARBA" id="ARBA00023002"/>
    </source>
</evidence>
<dbReference type="InterPro" id="IPR021163">
    <property type="entry name" value="Ferredox_Rdtase_adrenod"/>
</dbReference>
<organism evidence="11 12">
    <name type="scientific">Cylindrobasidium torrendii FP15055 ss-10</name>
    <dbReference type="NCBI Taxonomy" id="1314674"/>
    <lineage>
        <taxon>Eukaryota</taxon>
        <taxon>Fungi</taxon>
        <taxon>Dikarya</taxon>
        <taxon>Basidiomycota</taxon>
        <taxon>Agaricomycotina</taxon>
        <taxon>Agaricomycetes</taxon>
        <taxon>Agaricomycetidae</taxon>
        <taxon>Agaricales</taxon>
        <taxon>Marasmiineae</taxon>
        <taxon>Physalacriaceae</taxon>
        <taxon>Cylindrobasidium</taxon>
    </lineage>
</organism>
<evidence type="ECO:0000256" key="3">
    <source>
        <dbReference type="ARBA" id="ARBA00022630"/>
    </source>
</evidence>
<evidence type="ECO:0000256" key="8">
    <source>
        <dbReference type="PIRNR" id="PIRNR000362"/>
    </source>
</evidence>
<feature type="binding site" evidence="9">
    <location>
        <position position="11"/>
    </location>
    <ligand>
        <name>FAD</name>
        <dbReference type="ChEBI" id="CHEBI:57692"/>
    </ligand>
</feature>
<comment type="cofactor">
    <cofactor evidence="1 8 9">
        <name>FAD</name>
        <dbReference type="ChEBI" id="CHEBI:57692"/>
    </cofactor>
</comment>
<keyword evidence="5 8" id="KW-0521">NADP</keyword>
<dbReference type="PANTHER" id="PTHR48467">
    <property type="entry name" value="GLUTAMATE SYNTHASE 1 [NADH], CHLOROPLASTIC-LIKE"/>
    <property type="match status" value="1"/>
</dbReference>
<evidence type="ECO:0000313" key="11">
    <source>
        <dbReference type="EMBL" id="KIY71809.1"/>
    </source>
</evidence>
<dbReference type="PIRSF" id="PIRSF000362">
    <property type="entry name" value="FNR"/>
    <property type="match status" value="1"/>
</dbReference>
<evidence type="ECO:0000256" key="2">
    <source>
        <dbReference type="ARBA" id="ARBA00008312"/>
    </source>
</evidence>
<evidence type="ECO:0000256" key="9">
    <source>
        <dbReference type="PIRSR" id="PIRSR000362-1"/>
    </source>
</evidence>
<feature type="binding site" evidence="9">
    <location>
        <begin position="361"/>
        <end position="363"/>
    </location>
    <ligand>
        <name>FAD</name>
        <dbReference type="ChEBI" id="CHEBI:57692"/>
    </ligand>
</feature>
<dbReference type="EC" id="1.18.1.6" evidence="8"/>
<dbReference type="SUPFAM" id="SSF51971">
    <property type="entry name" value="Nucleotide-binding domain"/>
    <property type="match status" value="1"/>
</dbReference>
<evidence type="ECO:0000256" key="1">
    <source>
        <dbReference type="ARBA" id="ARBA00001974"/>
    </source>
</evidence>
<dbReference type="Gene3D" id="3.50.50.60">
    <property type="entry name" value="FAD/NAD(P)-binding domain"/>
    <property type="match status" value="1"/>
</dbReference>
<gene>
    <name evidence="11" type="ORF">CYLTODRAFT_486924</name>
</gene>
<name>A0A0D7BNQ2_9AGAR</name>
<feature type="binding site" evidence="9">
    <location>
        <position position="354"/>
    </location>
    <ligand>
        <name>FAD</name>
        <dbReference type="ChEBI" id="CHEBI:57692"/>
    </ligand>
</feature>
<feature type="binding site" evidence="9">
    <location>
        <position position="42"/>
    </location>
    <ligand>
        <name>FAD</name>
        <dbReference type="ChEBI" id="CHEBI:57692"/>
    </ligand>
</feature>
<feature type="binding site" evidence="10">
    <location>
        <begin position="203"/>
        <end position="204"/>
    </location>
    <ligand>
        <name>NADP(+)</name>
        <dbReference type="ChEBI" id="CHEBI:58349"/>
    </ligand>
</feature>
<proteinExistence type="inferred from homology"/>
<keyword evidence="12" id="KW-1185">Reference proteome</keyword>
<evidence type="ECO:0000256" key="5">
    <source>
        <dbReference type="ARBA" id="ARBA00022857"/>
    </source>
</evidence>
<dbReference type="EMBL" id="KN880450">
    <property type="protein sequence ID" value="KIY71809.1"/>
    <property type="molecule type" value="Genomic_DNA"/>
</dbReference>
<dbReference type="PANTHER" id="PTHR48467:SF1">
    <property type="entry name" value="GLUTAMATE SYNTHASE 1 [NADH], CHLOROPLASTIC-LIKE"/>
    <property type="match status" value="1"/>
</dbReference>
<sequence length="451" mass="49012">MKLAIVGGGASAFYVASRLLSRLPKEAGVVHVYDRLWAPHGLVRYGVAPDHPEVKNCTHKFDEVAKDPRFRFFGNVNVHDNIPQKAFSQNIPLPLSSIYTHYSHVLFATGCPLPSFHPSLPQSESCIPALNVVHWYTQHPANQGPPPLETAKHVTLIGNGNVALDVARMLLTSPDVLRKYDVPSTVIDTLERSAVQHVSIAARRGPFDAAFTTKEIRELIKLPNASMKPIPEDWLVPAPGAKIDRAKGRIIDLLRKGSEQRYGSTAKTWSLDFFRSPVSFEGGKLTLAHTTAISPSTRVVPTGETSTVDTDLVVTSIGFKGDPTSPFYDPELGHMRTQAGRVQGAMENVYGSGWAAMGPKGVIVATMMDAYAVAETILGDREKSLTPLKSLGGDGTVDLGSVPGELVGNTGVLDYDDWKKIDAAEISRGELVGKERERLTWGEVQALLGRH</sequence>
<dbReference type="STRING" id="1314674.A0A0D7BNQ2"/>
<dbReference type="InterPro" id="IPR055275">
    <property type="entry name" value="Ferredox_Rdtase"/>
</dbReference>
<comment type="similarity">
    <text evidence="2 8">Belongs to the ferredoxin--NADP reductase type 1 family.</text>
</comment>
<feature type="binding site" evidence="10">
    <location>
        <position position="361"/>
    </location>
    <ligand>
        <name>NADP(+)</name>
        <dbReference type="ChEBI" id="CHEBI:58349"/>
    </ligand>
</feature>
<protein>
    <recommendedName>
        <fullName evidence="8">NADPH:adrenodoxin oxidoreductase, mitochondrial</fullName>
        <ecNumber evidence="8">1.18.1.6</ecNumber>
    </recommendedName>
</protein>
<dbReference type="OrthoDB" id="333024at2759"/>
<comment type="catalytic activity">
    <reaction evidence="7 8">
        <text>2 reduced [adrenodoxin] + NADP(+) + H(+) = 2 oxidized [adrenodoxin] + NADPH</text>
        <dbReference type="Rhea" id="RHEA:42312"/>
        <dbReference type="Rhea" id="RHEA-COMP:9998"/>
        <dbReference type="Rhea" id="RHEA-COMP:9999"/>
        <dbReference type="ChEBI" id="CHEBI:15378"/>
        <dbReference type="ChEBI" id="CHEBI:33737"/>
        <dbReference type="ChEBI" id="CHEBI:33738"/>
        <dbReference type="ChEBI" id="CHEBI:57783"/>
        <dbReference type="ChEBI" id="CHEBI:58349"/>
        <dbReference type="EC" id="1.18.1.6"/>
    </reaction>
</comment>
<comment type="subcellular location">
    <subcellularLocation>
        <location evidence="8">Mitochondrion</location>
    </subcellularLocation>
</comment>
<feature type="binding site" evidence="10">
    <location>
        <begin position="159"/>
        <end position="162"/>
    </location>
    <ligand>
        <name>NADP(+)</name>
        <dbReference type="ChEBI" id="CHEBI:58349"/>
    </ligand>
</feature>
<dbReference type="PRINTS" id="PR00419">
    <property type="entry name" value="ADXRDTASE"/>
</dbReference>
<evidence type="ECO:0000256" key="7">
    <source>
        <dbReference type="ARBA" id="ARBA00048933"/>
    </source>
</evidence>
<keyword evidence="8" id="KW-0496">Mitochondrion</keyword>
<evidence type="ECO:0000256" key="4">
    <source>
        <dbReference type="ARBA" id="ARBA00022827"/>
    </source>
</evidence>
<evidence type="ECO:0000313" key="12">
    <source>
        <dbReference type="Proteomes" id="UP000054007"/>
    </source>
</evidence>
<dbReference type="InterPro" id="IPR036188">
    <property type="entry name" value="FAD/NAD-bd_sf"/>
</dbReference>
<evidence type="ECO:0000256" key="10">
    <source>
        <dbReference type="PIRSR" id="PIRSR000362-2"/>
    </source>
</evidence>
<feature type="binding site" evidence="9">
    <location>
        <position position="78"/>
    </location>
    <ligand>
        <name>FAD</name>
        <dbReference type="ChEBI" id="CHEBI:57692"/>
    </ligand>
</feature>
<keyword evidence="6 8" id="KW-0560">Oxidoreductase</keyword>
<dbReference type="GO" id="GO:0005739">
    <property type="term" value="C:mitochondrion"/>
    <property type="evidence" value="ECO:0007669"/>
    <property type="project" value="UniProtKB-SubCell"/>
</dbReference>
<keyword evidence="3 8" id="KW-0285">Flavoprotein</keyword>
<dbReference type="GO" id="GO:0016491">
    <property type="term" value="F:oxidoreductase activity"/>
    <property type="evidence" value="ECO:0007669"/>
    <property type="project" value="UniProtKB-KW"/>
</dbReference>